<accession>A0ABP8GUH0</accession>
<dbReference type="EMBL" id="BAABGY010000007">
    <property type="protein sequence ID" value="GAA4329868.1"/>
    <property type="molecule type" value="Genomic_DNA"/>
</dbReference>
<keyword evidence="2" id="KW-1185">Reference proteome</keyword>
<gene>
    <name evidence="1" type="ORF">GCM10023184_20740</name>
</gene>
<evidence type="ECO:0008006" key="3">
    <source>
        <dbReference type="Google" id="ProtNLM"/>
    </source>
</evidence>
<sequence>MDVFFNLPGNESLFEQRCLRVSPEGIEETRTNGWHFLAWRAIVRRVDLEGHYLLYTPALSAAIVPKRVLVPVDNERFERLLSEHLPLQAELPETR</sequence>
<evidence type="ECO:0000313" key="1">
    <source>
        <dbReference type="EMBL" id="GAA4329868.1"/>
    </source>
</evidence>
<reference evidence="2" key="1">
    <citation type="journal article" date="2019" name="Int. J. Syst. Evol. Microbiol.">
        <title>The Global Catalogue of Microorganisms (GCM) 10K type strain sequencing project: providing services to taxonomists for standard genome sequencing and annotation.</title>
        <authorList>
            <consortium name="The Broad Institute Genomics Platform"/>
            <consortium name="The Broad Institute Genome Sequencing Center for Infectious Disease"/>
            <person name="Wu L."/>
            <person name="Ma J."/>
        </authorList>
    </citation>
    <scope>NUCLEOTIDE SEQUENCE [LARGE SCALE GENOMIC DNA]</scope>
    <source>
        <strain evidence="2">JCM 17919</strain>
    </source>
</reference>
<organism evidence="1 2">
    <name type="scientific">Flaviaesturariibacter amylovorans</name>
    <dbReference type="NCBI Taxonomy" id="1084520"/>
    <lineage>
        <taxon>Bacteria</taxon>
        <taxon>Pseudomonadati</taxon>
        <taxon>Bacteroidota</taxon>
        <taxon>Chitinophagia</taxon>
        <taxon>Chitinophagales</taxon>
        <taxon>Chitinophagaceae</taxon>
        <taxon>Flaviaestuariibacter</taxon>
    </lineage>
</organism>
<evidence type="ECO:0000313" key="2">
    <source>
        <dbReference type="Proteomes" id="UP001501725"/>
    </source>
</evidence>
<dbReference type="RefSeq" id="WP_345255588.1">
    <property type="nucleotide sequence ID" value="NZ_BAABGY010000007.1"/>
</dbReference>
<dbReference type="Proteomes" id="UP001501725">
    <property type="component" value="Unassembled WGS sequence"/>
</dbReference>
<protein>
    <recommendedName>
        <fullName evidence="3">YcxB family protein</fullName>
    </recommendedName>
</protein>
<proteinExistence type="predicted"/>
<comment type="caution">
    <text evidence="1">The sequence shown here is derived from an EMBL/GenBank/DDBJ whole genome shotgun (WGS) entry which is preliminary data.</text>
</comment>
<name>A0ABP8GUH0_9BACT</name>